<evidence type="ECO:0000256" key="1">
    <source>
        <dbReference type="SAM" id="MobiDB-lite"/>
    </source>
</evidence>
<organism evidence="2 3">
    <name type="scientific">Streptomyces sp. 900129855</name>
    <dbReference type="NCBI Taxonomy" id="3155129"/>
    <lineage>
        <taxon>Bacteria</taxon>
        <taxon>Bacillati</taxon>
        <taxon>Actinomycetota</taxon>
        <taxon>Actinomycetes</taxon>
        <taxon>Kitasatosporales</taxon>
        <taxon>Streptomycetaceae</taxon>
        <taxon>Streptomyces</taxon>
    </lineage>
</organism>
<protein>
    <submittedName>
        <fullName evidence="2">Uncharacterized protein</fullName>
    </submittedName>
</protein>
<reference evidence="2 3" key="1">
    <citation type="submission" date="2024-06" db="EMBL/GenBank/DDBJ databases">
        <title>The Natural Products Discovery Center: Release of the First 8490 Sequenced Strains for Exploring Actinobacteria Biosynthetic Diversity.</title>
        <authorList>
            <person name="Kalkreuter E."/>
            <person name="Kautsar S.A."/>
            <person name="Yang D."/>
            <person name="Bader C.D."/>
            <person name="Teijaro C.N."/>
            <person name="Fluegel L."/>
            <person name="Davis C.M."/>
            <person name="Simpson J.R."/>
            <person name="Lauterbach L."/>
            <person name="Steele A.D."/>
            <person name="Gui C."/>
            <person name="Meng S."/>
            <person name="Li G."/>
            <person name="Viehrig K."/>
            <person name="Ye F."/>
            <person name="Su P."/>
            <person name="Kiefer A.F."/>
            <person name="Nichols A."/>
            <person name="Cepeda A.J."/>
            <person name="Yan W."/>
            <person name="Fan B."/>
            <person name="Jiang Y."/>
            <person name="Adhikari A."/>
            <person name="Zheng C.-J."/>
            <person name="Schuster L."/>
            <person name="Cowan T.M."/>
            <person name="Smanski M.J."/>
            <person name="Chevrette M.G."/>
            <person name="De Carvalho L.P.S."/>
            <person name="Shen B."/>
        </authorList>
    </citation>
    <scope>NUCLEOTIDE SEQUENCE [LARGE SCALE GENOMIC DNA]</scope>
    <source>
        <strain evidence="2 3">NPDC033843</strain>
    </source>
</reference>
<dbReference type="RefSeq" id="WP_361706816.1">
    <property type="nucleotide sequence ID" value="NZ_JBEZVE010000019.1"/>
</dbReference>
<proteinExistence type="predicted"/>
<accession>A0ABV2ZSJ7</accession>
<gene>
    <name evidence="2" type="ORF">AB0E89_32675</name>
</gene>
<evidence type="ECO:0000313" key="2">
    <source>
        <dbReference type="EMBL" id="MEU3785238.1"/>
    </source>
</evidence>
<dbReference type="EMBL" id="JBEZVE010000019">
    <property type="protein sequence ID" value="MEU3785238.1"/>
    <property type="molecule type" value="Genomic_DNA"/>
</dbReference>
<comment type="caution">
    <text evidence="2">The sequence shown here is derived from an EMBL/GenBank/DDBJ whole genome shotgun (WGS) entry which is preliminary data.</text>
</comment>
<name>A0ABV2ZSJ7_9ACTN</name>
<feature type="region of interest" description="Disordered" evidence="1">
    <location>
        <begin position="1"/>
        <end position="24"/>
    </location>
</feature>
<evidence type="ECO:0000313" key="3">
    <source>
        <dbReference type="Proteomes" id="UP001550739"/>
    </source>
</evidence>
<keyword evidence="3" id="KW-1185">Reference proteome</keyword>
<dbReference type="Proteomes" id="UP001550739">
    <property type="component" value="Unassembled WGS sequence"/>
</dbReference>
<sequence length="70" mass="7430">MPQGTNARPDHSPGCADEPTSKTDRVAALHTQCREDYATGQTAREGMDRADALRREMWGAPTASGTQAAG</sequence>